<evidence type="ECO:0000256" key="7">
    <source>
        <dbReference type="ARBA" id="ARBA00023141"/>
    </source>
</evidence>
<accession>X1N9Y8</accession>
<dbReference type="GO" id="GO:0000162">
    <property type="term" value="P:L-tryptophan biosynthetic process"/>
    <property type="evidence" value="ECO:0007669"/>
    <property type="project" value="UniProtKB-UniPathway"/>
</dbReference>
<name>X1N9Y8_9ZZZZ</name>
<gene>
    <name evidence="10" type="ORF">S06H3_32140</name>
</gene>
<dbReference type="EC" id="4.1.1.48" evidence="3"/>
<evidence type="ECO:0000259" key="9">
    <source>
        <dbReference type="Pfam" id="PF00218"/>
    </source>
</evidence>
<dbReference type="GO" id="GO:0004640">
    <property type="term" value="F:phosphoribosylanthranilate isomerase activity"/>
    <property type="evidence" value="ECO:0007669"/>
    <property type="project" value="TreeGrafter"/>
</dbReference>
<evidence type="ECO:0000256" key="3">
    <source>
        <dbReference type="ARBA" id="ARBA00012362"/>
    </source>
</evidence>
<dbReference type="Pfam" id="PF00218">
    <property type="entry name" value="IGPS"/>
    <property type="match status" value="1"/>
</dbReference>
<keyword evidence="6" id="KW-0822">Tryptophan biosynthesis</keyword>
<comment type="pathway">
    <text evidence="2">Amino-acid biosynthesis; L-tryptophan biosynthesis; L-tryptophan from chorismate: step 4/5.</text>
</comment>
<evidence type="ECO:0000256" key="1">
    <source>
        <dbReference type="ARBA" id="ARBA00001633"/>
    </source>
</evidence>
<dbReference type="UniPathway" id="UPA00035">
    <property type="reaction ID" value="UER00043"/>
</dbReference>
<evidence type="ECO:0000256" key="8">
    <source>
        <dbReference type="ARBA" id="ARBA00023239"/>
    </source>
</evidence>
<dbReference type="InterPro" id="IPR011060">
    <property type="entry name" value="RibuloseP-bd_barrel"/>
</dbReference>
<keyword evidence="7" id="KW-0057">Aromatic amino acid biosynthesis</keyword>
<dbReference type="EMBL" id="BARV01019083">
    <property type="protein sequence ID" value="GAI26991.1"/>
    <property type="molecule type" value="Genomic_DNA"/>
</dbReference>
<dbReference type="InterPro" id="IPR045186">
    <property type="entry name" value="Indole-3-glycerol_P_synth"/>
</dbReference>
<evidence type="ECO:0000256" key="6">
    <source>
        <dbReference type="ARBA" id="ARBA00022822"/>
    </source>
</evidence>
<protein>
    <recommendedName>
        <fullName evidence="3">indole-3-glycerol-phosphate synthase</fullName>
        <ecNumber evidence="3">4.1.1.48</ecNumber>
    </recommendedName>
</protein>
<keyword evidence="8" id="KW-0456">Lyase</keyword>
<dbReference type="SUPFAM" id="SSF51366">
    <property type="entry name" value="Ribulose-phoshate binding barrel"/>
    <property type="match status" value="1"/>
</dbReference>
<dbReference type="Gene3D" id="3.20.20.70">
    <property type="entry name" value="Aldolase class I"/>
    <property type="match status" value="1"/>
</dbReference>
<keyword evidence="4" id="KW-0028">Amino-acid biosynthesis</keyword>
<keyword evidence="5" id="KW-0210">Decarboxylase</keyword>
<dbReference type="InterPro" id="IPR013785">
    <property type="entry name" value="Aldolase_TIM"/>
</dbReference>
<evidence type="ECO:0000313" key="10">
    <source>
        <dbReference type="EMBL" id="GAI26991.1"/>
    </source>
</evidence>
<organism evidence="10">
    <name type="scientific">marine sediment metagenome</name>
    <dbReference type="NCBI Taxonomy" id="412755"/>
    <lineage>
        <taxon>unclassified sequences</taxon>
        <taxon>metagenomes</taxon>
        <taxon>ecological metagenomes</taxon>
    </lineage>
</organism>
<dbReference type="PANTHER" id="PTHR22854:SF2">
    <property type="entry name" value="INDOLE-3-GLYCEROL-PHOSPHATE SYNTHASE"/>
    <property type="match status" value="1"/>
</dbReference>
<feature type="non-terminal residue" evidence="10">
    <location>
        <position position="1"/>
    </location>
</feature>
<dbReference type="InterPro" id="IPR013798">
    <property type="entry name" value="Indole-3-glycerol_P_synth_dom"/>
</dbReference>
<evidence type="ECO:0000256" key="2">
    <source>
        <dbReference type="ARBA" id="ARBA00004696"/>
    </source>
</evidence>
<dbReference type="GO" id="GO:0004425">
    <property type="term" value="F:indole-3-glycerol-phosphate synthase activity"/>
    <property type="evidence" value="ECO:0007669"/>
    <property type="project" value="UniProtKB-EC"/>
</dbReference>
<proteinExistence type="predicted"/>
<comment type="catalytic activity">
    <reaction evidence="1">
        <text>1-(2-carboxyphenylamino)-1-deoxy-D-ribulose 5-phosphate + H(+) = (1S,2R)-1-C-(indol-3-yl)glycerol 3-phosphate + CO2 + H2O</text>
        <dbReference type="Rhea" id="RHEA:23476"/>
        <dbReference type="ChEBI" id="CHEBI:15377"/>
        <dbReference type="ChEBI" id="CHEBI:15378"/>
        <dbReference type="ChEBI" id="CHEBI:16526"/>
        <dbReference type="ChEBI" id="CHEBI:58613"/>
        <dbReference type="ChEBI" id="CHEBI:58866"/>
        <dbReference type="EC" id="4.1.1.48"/>
    </reaction>
</comment>
<sequence>IGINNRDLRTLKVDLEITERILKKHESNDKVVVSESGVMTPADLLFLRGCGAQAFLIGASIMMADNIETKVKEFVTAH</sequence>
<feature type="domain" description="Indole-3-glycerol phosphate synthase" evidence="9">
    <location>
        <begin position="1"/>
        <end position="74"/>
    </location>
</feature>
<evidence type="ECO:0000256" key="5">
    <source>
        <dbReference type="ARBA" id="ARBA00022793"/>
    </source>
</evidence>
<dbReference type="PANTHER" id="PTHR22854">
    <property type="entry name" value="TRYPTOPHAN BIOSYNTHESIS PROTEIN"/>
    <property type="match status" value="1"/>
</dbReference>
<evidence type="ECO:0000256" key="4">
    <source>
        <dbReference type="ARBA" id="ARBA00022605"/>
    </source>
</evidence>
<reference evidence="10" key="1">
    <citation type="journal article" date="2014" name="Front. Microbiol.">
        <title>High frequency of phylogenetically diverse reductive dehalogenase-homologous genes in deep subseafloor sedimentary metagenomes.</title>
        <authorList>
            <person name="Kawai M."/>
            <person name="Futagami T."/>
            <person name="Toyoda A."/>
            <person name="Takaki Y."/>
            <person name="Nishi S."/>
            <person name="Hori S."/>
            <person name="Arai W."/>
            <person name="Tsubouchi T."/>
            <person name="Morono Y."/>
            <person name="Uchiyama I."/>
            <person name="Ito T."/>
            <person name="Fujiyama A."/>
            <person name="Inagaki F."/>
            <person name="Takami H."/>
        </authorList>
    </citation>
    <scope>NUCLEOTIDE SEQUENCE</scope>
    <source>
        <strain evidence="10">Expedition CK06-06</strain>
    </source>
</reference>
<comment type="caution">
    <text evidence="10">The sequence shown here is derived from an EMBL/GenBank/DDBJ whole genome shotgun (WGS) entry which is preliminary data.</text>
</comment>
<dbReference type="AlphaFoldDB" id="X1N9Y8"/>